<organism evidence="1 2">
    <name type="scientific">Niastella yeongjuensis</name>
    <dbReference type="NCBI Taxonomy" id="354355"/>
    <lineage>
        <taxon>Bacteria</taxon>
        <taxon>Pseudomonadati</taxon>
        <taxon>Bacteroidota</taxon>
        <taxon>Chitinophagia</taxon>
        <taxon>Chitinophagales</taxon>
        <taxon>Chitinophagaceae</taxon>
        <taxon>Niastella</taxon>
    </lineage>
</organism>
<dbReference type="PANTHER" id="PTHR30441">
    <property type="entry name" value="DUF748 DOMAIN-CONTAINING PROTEIN"/>
    <property type="match status" value="1"/>
</dbReference>
<gene>
    <name evidence="1" type="ORF">A4H97_04725</name>
</gene>
<protein>
    <recommendedName>
        <fullName evidence="3">Translocation/assembly module TamB</fullName>
    </recommendedName>
</protein>
<dbReference type="Proteomes" id="UP000192610">
    <property type="component" value="Unassembled WGS sequence"/>
</dbReference>
<sequence>MASLLVFLHTSAGKDLLRAKVEGFLQKKWKTAVSIGKIDYALPNWLRLEQVLIFDRQNDTLLYAGDLYVRIKLLKLLSNTVDVTTIELKNTTVNLRRERDDPALNFQFILDSFAQTPKKKSNKTGKKPMQLSVKQLLLHQVRFSLQDKRSRLFLFVNINELSCLPNFLYPEKANYNINTLGISNCQVALIDSSSQIRLPSKDEPDKSNAALVLSLNQLGLRHVSVVYQKPYSKLNYAFLVDSLLLQHPLLDLGNQVANAKKVHISNTAVRLLAAKIAVSQPKKGMPVLSKAASNKKWKIRVDTIALVNNSFSYHNSSRPLGKGIDGNHLDVQNLNLQLSKSSYDSIGLSASVNESSFLFNKQINVKHLHVTFRFRDSVLQLNDAAFAINRSLLRSRGAISLPLARGTYAIPSSQFFLEILSVNYGDVLLAVPALSKQLPFSFLPADQLTLTGRFSVTGQQIATNDVRISMSRNLFSLNGRLVLQRNSPDHILRADLRQLQLKRELLSKKLLQQLGKTGLNLPEAIYLTGSLQGSNKMMIADLTINSAFGQVAIRGTAKNISRPQQLVYDVQLKPNNFETGKWIGLERIAGKITGELTVQGNGIDPKTMIAFAAVQLSSAEINHYPFSDIHLKAGLNRSKFSLELQTLDPNLKITVGLQGHLTPDYLVDGTIHITHANLKQLQLTSDSLLYSGSLHLHAAYKQPYTIVAEMETDSNNITINDRNFQTSAFSFLCNADTNSTNILVKAPFLNAKVASNHSITQLGTAIRALRKTIYPQDTAYAHQPIVMANTHRTFLQLTLTEDSLLEALVPGLVLPQPITVTGKLDATQKDSLLSLQVLAPRFRFKRFEFHDLRFDTKTVDSTLLFTGYGREILTGKNRLTNALVTGIAAQNSLLVKAAFDDSTGKDFFAAGVRIKKENSTTVVNILDTLILNYNKWTVSNDNSIHLLKEGFIINHLLLQNKAQSIFLNSQDQQKLSPLAIKIEQFDMGRLYNLLSPGDSTGVKGLLNADIVIQQPIQKIPIVTGTVNATGIAYDTTRIGDFMFQSKTIGDSVFLQGALTGVNQLDIHGGIGLKEKAFTVQAQLQRLDMNMVHGFTKGFLSQLSGNVTGDVQVAGTASKPRVNGKINLDSILFVIKALNTAYRINKQHLLLENSDLQFPQFSLTDSAGHLFTINGKIADLIGGAEQKFDINLVARDFMALNAPRVPGNLLYGKGIIDATLSLKGTSLSPVVEGSAYLQGKSDFHVILASQTTASRNKKEGIIFVDIDTLSRLTSEVTQMPTDTSAVVKPVTGFKYNLNLKVDKEAALTVIVDPSNKDELVLKGEAQLNAGIGKDGSSGITGVYRLQSGYYKMNNLLLRGKFLVTKGSTVTFNGDLPSAETDITTEYDIDASPKGLLNYKDDNTTYPPRVTFAVVFLIKGSLSKPELSFDIQLKPGKAVLQSTVKSDIEHALNRLRNDAAEMNKQVFSLLLTKQFVATGEQTNLESSNLNASNALKEGLSSFLSAAMNQMADQLIKGVDVDVNLNTYKTANDPVSKTDLGVSMSKDLFENRLVIRIEENIPVGNTTATAQKSGSQYVPDITSTYKLSKDGRLQLKAYQKNEYDAVLQGYFTQYGINFTIELAYDKFKELLKRNKESANEKE</sequence>
<dbReference type="GO" id="GO:0005886">
    <property type="term" value="C:plasma membrane"/>
    <property type="evidence" value="ECO:0007669"/>
    <property type="project" value="TreeGrafter"/>
</dbReference>
<evidence type="ECO:0000313" key="2">
    <source>
        <dbReference type="Proteomes" id="UP000192610"/>
    </source>
</evidence>
<dbReference type="EMBL" id="LVXG01000023">
    <property type="protein sequence ID" value="OQP46830.1"/>
    <property type="molecule type" value="Genomic_DNA"/>
</dbReference>
<dbReference type="GO" id="GO:0090313">
    <property type="term" value="P:regulation of protein targeting to membrane"/>
    <property type="evidence" value="ECO:0007669"/>
    <property type="project" value="TreeGrafter"/>
</dbReference>
<dbReference type="PANTHER" id="PTHR30441:SF8">
    <property type="entry name" value="DUF748 DOMAIN-CONTAINING PROTEIN"/>
    <property type="match status" value="1"/>
</dbReference>
<dbReference type="STRING" id="354355.SAMN05660816_00968"/>
<evidence type="ECO:0008006" key="3">
    <source>
        <dbReference type="Google" id="ProtNLM"/>
    </source>
</evidence>
<name>A0A1V9EL00_9BACT</name>
<evidence type="ECO:0000313" key="1">
    <source>
        <dbReference type="EMBL" id="OQP46830.1"/>
    </source>
</evidence>
<keyword evidence="2" id="KW-1185">Reference proteome</keyword>
<dbReference type="InterPro" id="IPR052894">
    <property type="entry name" value="AsmA-related"/>
</dbReference>
<comment type="caution">
    <text evidence="1">The sequence shown here is derived from an EMBL/GenBank/DDBJ whole genome shotgun (WGS) entry which is preliminary data.</text>
</comment>
<proteinExistence type="predicted"/>
<reference evidence="2" key="1">
    <citation type="submission" date="2016-04" db="EMBL/GenBank/DDBJ databases">
        <authorList>
            <person name="Chen L."/>
            <person name="Zhuang W."/>
            <person name="Wang G."/>
        </authorList>
    </citation>
    <scope>NUCLEOTIDE SEQUENCE [LARGE SCALE GENOMIC DNA]</scope>
    <source>
        <strain evidence="2">17621</strain>
    </source>
</reference>
<accession>A0A1V9EL00</accession>